<dbReference type="SMART" id="SM00740">
    <property type="entry name" value="PASTA"/>
    <property type="match status" value="1"/>
</dbReference>
<evidence type="ECO:0000313" key="3">
    <source>
        <dbReference type="EMBL" id="MDT0452062.1"/>
    </source>
</evidence>
<keyword evidence="1" id="KW-1133">Transmembrane helix</keyword>
<sequence length="186" mass="19258">MSSIQLVLGSSTYAAAHDVIFVWAMFWFAVTVSAIALGAKITLNAFKRSDRGVVRSALALILVTALALLTAVVHFDDSNDQRQMLMLGAVATLASAVVAFYFSARSADAARKDILSAVAGQSHVPVPDLTGMTVAAAKAKMSASNMSLDLPEGAPEDGVIAAQNPAAGQMVSPLQEVSITLAPKQG</sequence>
<reference evidence="3" key="1">
    <citation type="submission" date="2024-05" db="EMBL/GenBank/DDBJ databases">
        <title>30 novel species of actinomycetes from the DSMZ collection.</title>
        <authorList>
            <person name="Nouioui I."/>
        </authorList>
    </citation>
    <scope>NUCLEOTIDE SEQUENCE</scope>
    <source>
        <strain evidence="3">DSM 40473</strain>
    </source>
</reference>
<name>A0ABU2ST67_9ACTN</name>
<evidence type="ECO:0000256" key="1">
    <source>
        <dbReference type="SAM" id="Phobius"/>
    </source>
</evidence>
<feature type="transmembrane region" description="Helical" evidence="1">
    <location>
        <begin position="53"/>
        <end position="73"/>
    </location>
</feature>
<evidence type="ECO:0000259" key="2">
    <source>
        <dbReference type="PROSITE" id="PS51178"/>
    </source>
</evidence>
<feature type="domain" description="PASTA" evidence="2">
    <location>
        <begin position="120"/>
        <end position="183"/>
    </location>
</feature>
<dbReference type="EMBL" id="JAVRFI010000017">
    <property type="protein sequence ID" value="MDT0452062.1"/>
    <property type="molecule type" value="Genomic_DNA"/>
</dbReference>
<feature type="transmembrane region" description="Helical" evidence="1">
    <location>
        <begin position="20"/>
        <end position="41"/>
    </location>
</feature>
<protein>
    <submittedName>
        <fullName evidence="3">PASTA domain-containing protein</fullName>
    </submittedName>
</protein>
<organism evidence="3 4">
    <name type="scientific">Streptomyces hesseae</name>
    <dbReference type="NCBI Taxonomy" id="3075519"/>
    <lineage>
        <taxon>Bacteria</taxon>
        <taxon>Bacillati</taxon>
        <taxon>Actinomycetota</taxon>
        <taxon>Actinomycetes</taxon>
        <taxon>Kitasatosporales</taxon>
        <taxon>Streptomycetaceae</taxon>
        <taxon>Streptomyces</taxon>
    </lineage>
</organism>
<comment type="caution">
    <text evidence="3">The sequence shown here is derived from an EMBL/GenBank/DDBJ whole genome shotgun (WGS) entry which is preliminary data.</text>
</comment>
<gene>
    <name evidence="3" type="ORF">RM609_23695</name>
</gene>
<evidence type="ECO:0000313" key="4">
    <source>
        <dbReference type="Proteomes" id="UP001180531"/>
    </source>
</evidence>
<proteinExistence type="predicted"/>
<dbReference type="Proteomes" id="UP001180531">
    <property type="component" value="Unassembled WGS sequence"/>
</dbReference>
<dbReference type="RefSeq" id="WP_311613544.1">
    <property type="nucleotide sequence ID" value="NZ_JAVRFI010000017.1"/>
</dbReference>
<keyword evidence="1" id="KW-0812">Transmembrane</keyword>
<accession>A0ABU2ST67</accession>
<dbReference type="Pfam" id="PF03793">
    <property type="entry name" value="PASTA"/>
    <property type="match status" value="1"/>
</dbReference>
<keyword evidence="1" id="KW-0472">Membrane</keyword>
<dbReference type="PROSITE" id="PS51178">
    <property type="entry name" value="PASTA"/>
    <property type="match status" value="1"/>
</dbReference>
<dbReference type="Gene3D" id="3.30.10.20">
    <property type="match status" value="1"/>
</dbReference>
<feature type="transmembrane region" description="Helical" evidence="1">
    <location>
        <begin position="85"/>
        <end position="104"/>
    </location>
</feature>
<keyword evidence="4" id="KW-1185">Reference proteome</keyword>
<dbReference type="InterPro" id="IPR005543">
    <property type="entry name" value="PASTA_dom"/>
</dbReference>